<dbReference type="InterPro" id="IPR003797">
    <property type="entry name" value="DegV"/>
</dbReference>
<keyword evidence="1" id="KW-0446">Lipid-binding</keyword>
<dbReference type="GO" id="GO:0008289">
    <property type="term" value="F:lipid binding"/>
    <property type="evidence" value="ECO:0007669"/>
    <property type="project" value="UniProtKB-KW"/>
</dbReference>
<proteinExistence type="predicted"/>
<dbReference type="PANTHER" id="PTHR33434:SF2">
    <property type="entry name" value="FATTY ACID-BINDING PROTEIN TM_1468"/>
    <property type="match status" value="1"/>
</dbReference>
<protein>
    <submittedName>
        <fullName evidence="2">DegV family protein</fullName>
    </submittedName>
</protein>
<name>A0A9D9DX34_9FIRM</name>
<dbReference type="PROSITE" id="PS51482">
    <property type="entry name" value="DEGV"/>
    <property type="match status" value="1"/>
</dbReference>
<dbReference type="Gene3D" id="3.30.1180.10">
    <property type="match status" value="1"/>
</dbReference>
<dbReference type="Proteomes" id="UP000823611">
    <property type="component" value="Unassembled WGS sequence"/>
</dbReference>
<organism evidence="2 3">
    <name type="scientific">Candidatus Fimicola merdigallinarum</name>
    <dbReference type="NCBI Taxonomy" id="2840819"/>
    <lineage>
        <taxon>Bacteria</taxon>
        <taxon>Bacillati</taxon>
        <taxon>Bacillota</taxon>
        <taxon>Clostridia</taxon>
        <taxon>Lachnospirales</taxon>
        <taxon>Lachnospiraceae</taxon>
        <taxon>Lachnospiraceae incertae sedis</taxon>
        <taxon>Candidatus Fimicola</taxon>
    </lineage>
</organism>
<dbReference type="NCBIfam" id="TIGR00762">
    <property type="entry name" value="DegV"/>
    <property type="match status" value="1"/>
</dbReference>
<dbReference type="Pfam" id="PF02645">
    <property type="entry name" value="DegV"/>
    <property type="match status" value="1"/>
</dbReference>
<dbReference type="SUPFAM" id="SSF82549">
    <property type="entry name" value="DAK1/DegV-like"/>
    <property type="match status" value="1"/>
</dbReference>
<gene>
    <name evidence="2" type="ORF">IAC55_04265</name>
</gene>
<accession>A0A9D9DX34</accession>
<comment type="caution">
    <text evidence="2">The sequence shown here is derived from an EMBL/GenBank/DDBJ whole genome shotgun (WGS) entry which is preliminary data.</text>
</comment>
<evidence type="ECO:0000313" key="2">
    <source>
        <dbReference type="EMBL" id="MBO8434520.1"/>
    </source>
</evidence>
<evidence type="ECO:0000256" key="1">
    <source>
        <dbReference type="ARBA" id="ARBA00023121"/>
    </source>
</evidence>
<sequence>MSERIAIVTDTNSGITKELSEELNIFVLPMPFIINGESYFEGLNFTTEQFYDEMRKDSDISTSQPAPGDVIDLWESILKDHDSIVHIPMSSGLSSSCGVAKMLADDFDGKVHVVDNKRISITQKQSVLDAIKLRDMGLSSTEIKEKLEDMTYDASIYIAVDTLKYLKKGGRVTSAGAAIGSVLNIKPILQIQGDKLDAYSKSRGMKQAEKKLIEAIKSDLENRFKDCDNIKIAVAYSGDKSIGDNWQKKVQENFPEYDVDCDPLSLSVSCHIGEMALAIGCYKSIQ</sequence>
<dbReference type="AlphaFoldDB" id="A0A9D9DX34"/>
<dbReference type="Gene3D" id="3.40.50.10170">
    <property type="match status" value="1"/>
</dbReference>
<dbReference type="PANTHER" id="PTHR33434">
    <property type="entry name" value="DEGV DOMAIN-CONTAINING PROTEIN DR_1986-RELATED"/>
    <property type="match status" value="1"/>
</dbReference>
<evidence type="ECO:0000313" key="3">
    <source>
        <dbReference type="Proteomes" id="UP000823611"/>
    </source>
</evidence>
<dbReference type="InterPro" id="IPR043168">
    <property type="entry name" value="DegV_C"/>
</dbReference>
<dbReference type="EMBL" id="JADIMX010000080">
    <property type="protein sequence ID" value="MBO8434520.1"/>
    <property type="molecule type" value="Genomic_DNA"/>
</dbReference>
<reference evidence="2" key="1">
    <citation type="submission" date="2020-10" db="EMBL/GenBank/DDBJ databases">
        <authorList>
            <person name="Gilroy R."/>
        </authorList>
    </citation>
    <scope>NUCLEOTIDE SEQUENCE</scope>
    <source>
        <strain evidence="2">F6-4510</strain>
    </source>
</reference>
<reference evidence="2" key="2">
    <citation type="journal article" date="2021" name="PeerJ">
        <title>Extensive microbial diversity within the chicken gut microbiome revealed by metagenomics and culture.</title>
        <authorList>
            <person name="Gilroy R."/>
            <person name="Ravi A."/>
            <person name="Getino M."/>
            <person name="Pursley I."/>
            <person name="Horton D.L."/>
            <person name="Alikhan N.F."/>
            <person name="Baker D."/>
            <person name="Gharbi K."/>
            <person name="Hall N."/>
            <person name="Watson M."/>
            <person name="Adriaenssens E.M."/>
            <person name="Foster-Nyarko E."/>
            <person name="Jarju S."/>
            <person name="Secka A."/>
            <person name="Antonio M."/>
            <person name="Oren A."/>
            <person name="Chaudhuri R.R."/>
            <person name="La Ragione R."/>
            <person name="Hildebrand F."/>
            <person name="Pallen M.J."/>
        </authorList>
    </citation>
    <scope>NUCLEOTIDE SEQUENCE</scope>
    <source>
        <strain evidence="2">F6-4510</strain>
    </source>
</reference>
<dbReference type="InterPro" id="IPR050270">
    <property type="entry name" value="DegV_domain_contain"/>
</dbReference>